<comment type="caution">
    <text evidence="2">The sequence shown here is derived from an EMBL/GenBank/DDBJ whole genome shotgun (WGS) entry which is preliminary data.</text>
</comment>
<dbReference type="EMBL" id="BGZK01000617">
    <property type="protein sequence ID" value="GBP53154.1"/>
    <property type="molecule type" value="Genomic_DNA"/>
</dbReference>
<accession>A0A4C1WSR7</accession>
<dbReference type="AlphaFoldDB" id="A0A4C1WSR7"/>
<feature type="compositionally biased region" description="Basic and acidic residues" evidence="1">
    <location>
        <begin position="108"/>
        <end position="119"/>
    </location>
</feature>
<feature type="region of interest" description="Disordered" evidence="1">
    <location>
        <begin position="88"/>
        <end position="137"/>
    </location>
</feature>
<evidence type="ECO:0000313" key="2">
    <source>
        <dbReference type="EMBL" id="GBP53154.1"/>
    </source>
</evidence>
<organism evidence="2 3">
    <name type="scientific">Eumeta variegata</name>
    <name type="common">Bagworm moth</name>
    <name type="synonym">Eumeta japonica</name>
    <dbReference type="NCBI Taxonomy" id="151549"/>
    <lineage>
        <taxon>Eukaryota</taxon>
        <taxon>Metazoa</taxon>
        <taxon>Ecdysozoa</taxon>
        <taxon>Arthropoda</taxon>
        <taxon>Hexapoda</taxon>
        <taxon>Insecta</taxon>
        <taxon>Pterygota</taxon>
        <taxon>Neoptera</taxon>
        <taxon>Endopterygota</taxon>
        <taxon>Lepidoptera</taxon>
        <taxon>Glossata</taxon>
        <taxon>Ditrysia</taxon>
        <taxon>Tineoidea</taxon>
        <taxon>Psychidae</taxon>
        <taxon>Oiketicinae</taxon>
        <taxon>Eumeta</taxon>
    </lineage>
</organism>
<protein>
    <submittedName>
        <fullName evidence="2">Uncharacterized protein</fullName>
    </submittedName>
</protein>
<gene>
    <name evidence="2" type="ORF">EVAR_28496_1</name>
</gene>
<dbReference type="Proteomes" id="UP000299102">
    <property type="component" value="Unassembled WGS sequence"/>
</dbReference>
<sequence length="137" mass="15123">MLTLYADDSSYFTSSRRSDLAARKCSQSLVCCPSGWISGSWLSMSLPPDLCCTGLVRPMIRAAVLETKYPKNFVLRNIAGAAGRKLNTGAAAERRELPDPMTRYGNAPHEKKPGFESKAHARTCSRKQMQNSHDDGR</sequence>
<evidence type="ECO:0000313" key="3">
    <source>
        <dbReference type="Proteomes" id="UP000299102"/>
    </source>
</evidence>
<reference evidence="2 3" key="1">
    <citation type="journal article" date="2019" name="Commun. Biol.">
        <title>The bagworm genome reveals a unique fibroin gene that provides high tensile strength.</title>
        <authorList>
            <person name="Kono N."/>
            <person name="Nakamura H."/>
            <person name="Ohtoshi R."/>
            <person name="Tomita M."/>
            <person name="Numata K."/>
            <person name="Arakawa K."/>
        </authorList>
    </citation>
    <scope>NUCLEOTIDE SEQUENCE [LARGE SCALE GENOMIC DNA]</scope>
</reference>
<evidence type="ECO:0000256" key="1">
    <source>
        <dbReference type="SAM" id="MobiDB-lite"/>
    </source>
</evidence>
<name>A0A4C1WSR7_EUMVA</name>
<keyword evidence="3" id="KW-1185">Reference proteome</keyword>
<proteinExistence type="predicted"/>